<keyword evidence="3" id="KW-1185">Reference proteome</keyword>
<dbReference type="AlphaFoldDB" id="A0AAV7T5C3"/>
<feature type="region of interest" description="Disordered" evidence="1">
    <location>
        <begin position="66"/>
        <end position="173"/>
    </location>
</feature>
<evidence type="ECO:0000256" key="1">
    <source>
        <dbReference type="SAM" id="MobiDB-lite"/>
    </source>
</evidence>
<evidence type="ECO:0000313" key="2">
    <source>
        <dbReference type="EMBL" id="KAJ1171571.1"/>
    </source>
</evidence>
<feature type="compositionally biased region" description="Polar residues" evidence="1">
    <location>
        <begin position="93"/>
        <end position="105"/>
    </location>
</feature>
<accession>A0AAV7T5C3</accession>
<feature type="compositionally biased region" description="Basic and acidic residues" evidence="1">
    <location>
        <begin position="108"/>
        <end position="117"/>
    </location>
</feature>
<evidence type="ECO:0000313" key="3">
    <source>
        <dbReference type="Proteomes" id="UP001066276"/>
    </source>
</evidence>
<comment type="caution">
    <text evidence="2">The sequence shown here is derived from an EMBL/GenBank/DDBJ whole genome shotgun (WGS) entry which is preliminary data.</text>
</comment>
<organism evidence="2 3">
    <name type="scientific">Pleurodeles waltl</name>
    <name type="common">Iberian ribbed newt</name>
    <dbReference type="NCBI Taxonomy" id="8319"/>
    <lineage>
        <taxon>Eukaryota</taxon>
        <taxon>Metazoa</taxon>
        <taxon>Chordata</taxon>
        <taxon>Craniata</taxon>
        <taxon>Vertebrata</taxon>
        <taxon>Euteleostomi</taxon>
        <taxon>Amphibia</taxon>
        <taxon>Batrachia</taxon>
        <taxon>Caudata</taxon>
        <taxon>Salamandroidea</taxon>
        <taxon>Salamandridae</taxon>
        <taxon>Pleurodelinae</taxon>
        <taxon>Pleurodeles</taxon>
    </lineage>
</organism>
<gene>
    <name evidence="2" type="ORF">NDU88_003432</name>
</gene>
<name>A0AAV7T5C3_PLEWA</name>
<proteinExistence type="predicted"/>
<reference evidence="2" key="1">
    <citation type="journal article" date="2022" name="bioRxiv">
        <title>Sequencing and chromosome-scale assembly of the giantPleurodeles waltlgenome.</title>
        <authorList>
            <person name="Brown T."/>
            <person name="Elewa A."/>
            <person name="Iarovenko S."/>
            <person name="Subramanian E."/>
            <person name="Araus A.J."/>
            <person name="Petzold A."/>
            <person name="Susuki M."/>
            <person name="Suzuki K.-i.T."/>
            <person name="Hayashi T."/>
            <person name="Toyoda A."/>
            <person name="Oliveira C."/>
            <person name="Osipova E."/>
            <person name="Leigh N.D."/>
            <person name="Simon A."/>
            <person name="Yun M.H."/>
        </authorList>
    </citation>
    <scope>NUCLEOTIDE SEQUENCE</scope>
    <source>
        <strain evidence="2">20211129_DDA</strain>
        <tissue evidence="2">Liver</tissue>
    </source>
</reference>
<feature type="compositionally biased region" description="Low complexity" evidence="1">
    <location>
        <begin position="78"/>
        <end position="92"/>
    </location>
</feature>
<dbReference type="Proteomes" id="UP001066276">
    <property type="component" value="Chromosome 4_1"/>
</dbReference>
<dbReference type="EMBL" id="JANPWB010000007">
    <property type="protein sequence ID" value="KAJ1171571.1"/>
    <property type="molecule type" value="Genomic_DNA"/>
</dbReference>
<protein>
    <submittedName>
        <fullName evidence="2">Uncharacterized protein</fullName>
    </submittedName>
</protein>
<sequence length="239" mass="25801">MFLLCPRQPSWLRQLSLIRNQWCSWATGSSTVLRCQAIGHNLLSGCAPRGATPGGQHPTLCLSRRLPQQARRPPHRPSTSALRRASARGSARTQRNQSCARSTGPQKEGVRWGRDPKGPQPPPGVPGPSTQQRGPGVVAAVRGPPTLFPPRPVSPLAAAAPSRRRGLRPPLTLGDPIWSAARAGTTAGAQLRRPSACRSAPALRSRRPWLVRLSGFFRPAPPELENQACAMFRTMAMPP</sequence>